<keyword evidence="2" id="KW-1185">Reference proteome</keyword>
<gene>
    <name evidence="1" type="ORF">I5E68_19190</name>
</gene>
<evidence type="ECO:0000313" key="1">
    <source>
        <dbReference type="EMBL" id="MBH0115073.1"/>
    </source>
</evidence>
<proteinExistence type="predicted"/>
<dbReference type="RefSeq" id="WP_197167227.1">
    <property type="nucleotide sequence ID" value="NZ_JADZGI010000008.1"/>
</dbReference>
<dbReference type="EMBL" id="JADZGI010000008">
    <property type="protein sequence ID" value="MBH0115073.1"/>
    <property type="molecule type" value="Genomic_DNA"/>
</dbReference>
<protein>
    <submittedName>
        <fullName evidence="1">Uncharacterized protein</fullName>
    </submittedName>
</protein>
<organism evidence="1 2">
    <name type="scientific">Novosphingobium aureum</name>
    <dbReference type="NCBI Taxonomy" id="2792964"/>
    <lineage>
        <taxon>Bacteria</taxon>
        <taxon>Pseudomonadati</taxon>
        <taxon>Pseudomonadota</taxon>
        <taxon>Alphaproteobacteria</taxon>
        <taxon>Sphingomonadales</taxon>
        <taxon>Sphingomonadaceae</taxon>
        <taxon>Novosphingobium</taxon>
    </lineage>
</organism>
<name>A0A931MMI9_9SPHN</name>
<accession>A0A931MMI9</accession>
<dbReference type="AlphaFoldDB" id="A0A931MMI9"/>
<reference evidence="1" key="1">
    <citation type="submission" date="2020-11" db="EMBL/GenBank/DDBJ databases">
        <title>Novosphingobium aureum sp. nov., a marine bacterium isolated from sediment of a salt flat.</title>
        <authorList>
            <person name="Yoo Y."/>
            <person name="Kim J.-J."/>
        </authorList>
    </citation>
    <scope>NUCLEOTIDE SEQUENCE</scope>
    <source>
        <strain evidence="1">YJ-S2-02</strain>
    </source>
</reference>
<comment type="caution">
    <text evidence="1">The sequence shown here is derived from an EMBL/GenBank/DDBJ whole genome shotgun (WGS) entry which is preliminary data.</text>
</comment>
<sequence length="71" mass="7688">MPRWYRRSSGAGTGKRRIVAGLAFAMVLGCAVWTGLARDETLSLDIDAVPAYVFERAGGGMVLWVANPVLY</sequence>
<evidence type="ECO:0000313" key="2">
    <source>
        <dbReference type="Proteomes" id="UP000617634"/>
    </source>
</evidence>
<dbReference type="PROSITE" id="PS51257">
    <property type="entry name" value="PROKAR_LIPOPROTEIN"/>
    <property type="match status" value="1"/>
</dbReference>
<dbReference type="Proteomes" id="UP000617634">
    <property type="component" value="Unassembled WGS sequence"/>
</dbReference>